<reference evidence="4" key="1">
    <citation type="submission" date="2017-09" db="EMBL/GenBank/DDBJ databases">
        <title>Depth-based differentiation of microbial function through sediment-hosted aquifers and enrichment of novel symbionts in the deep terrestrial subsurface.</title>
        <authorList>
            <person name="Probst A.J."/>
            <person name="Ladd B."/>
            <person name="Jarett J.K."/>
            <person name="Geller-Mcgrath D.E."/>
            <person name="Sieber C.M.K."/>
            <person name="Emerson J.B."/>
            <person name="Anantharaman K."/>
            <person name="Thomas B.C."/>
            <person name="Malmstrom R."/>
            <person name="Stieglmeier M."/>
            <person name="Klingl A."/>
            <person name="Woyke T."/>
            <person name="Ryan C.M."/>
            <person name="Banfield J.F."/>
        </authorList>
    </citation>
    <scope>NUCLEOTIDE SEQUENCE [LARGE SCALE GENOMIC DNA]</scope>
</reference>
<dbReference type="Proteomes" id="UP000229612">
    <property type="component" value="Unassembled WGS sequence"/>
</dbReference>
<dbReference type="InterPro" id="IPR018312">
    <property type="entry name" value="Chromosome_initiator_DnaA_CS"/>
</dbReference>
<dbReference type="GO" id="GO:0006275">
    <property type="term" value="P:regulation of DNA replication"/>
    <property type="evidence" value="ECO:0007669"/>
    <property type="project" value="InterPro"/>
</dbReference>
<dbReference type="PROSITE" id="PS01008">
    <property type="entry name" value="DNAA"/>
    <property type="match status" value="1"/>
</dbReference>
<dbReference type="GO" id="GO:0003688">
    <property type="term" value="F:DNA replication origin binding"/>
    <property type="evidence" value="ECO:0007669"/>
    <property type="project" value="InterPro"/>
</dbReference>
<organism evidence="3 4">
    <name type="scientific">Candidatus Kaiserbacteria bacterium CG10_big_fil_rev_8_21_14_0_10_44_10</name>
    <dbReference type="NCBI Taxonomy" id="1974606"/>
    <lineage>
        <taxon>Bacteria</taxon>
        <taxon>Candidatus Kaiseribacteriota</taxon>
    </lineage>
</organism>
<accession>A0A2H0UI22</accession>
<dbReference type="InterPro" id="IPR013159">
    <property type="entry name" value="DnaA_C"/>
</dbReference>
<evidence type="ECO:0000256" key="1">
    <source>
        <dbReference type="SAM" id="MobiDB-lite"/>
    </source>
</evidence>
<comment type="caution">
    <text evidence="3">The sequence shown here is derived from an EMBL/GenBank/DDBJ whole genome shotgun (WGS) entry which is preliminary data.</text>
</comment>
<dbReference type="InterPro" id="IPR024633">
    <property type="entry name" value="DnaA_N_dom"/>
</dbReference>
<protein>
    <recommendedName>
        <fullName evidence="2">Chromosomal replication initiator DnaA C-terminal domain-containing protein</fullName>
    </recommendedName>
</protein>
<feature type="compositionally biased region" description="Basic residues" evidence="1">
    <location>
        <begin position="123"/>
        <end position="136"/>
    </location>
</feature>
<dbReference type="SMART" id="SM00760">
    <property type="entry name" value="Bac_DnaA_C"/>
    <property type="match status" value="1"/>
</dbReference>
<dbReference type="AlphaFoldDB" id="A0A2H0UI22"/>
<dbReference type="EMBL" id="PFBG01000012">
    <property type="protein sequence ID" value="PIR86051.1"/>
    <property type="molecule type" value="Genomic_DNA"/>
</dbReference>
<dbReference type="GO" id="GO:0006270">
    <property type="term" value="P:DNA replication initiation"/>
    <property type="evidence" value="ECO:0007669"/>
    <property type="project" value="InterPro"/>
</dbReference>
<evidence type="ECO:0000259" key="2">
    <source>
        <dbReference type="SMART" id="SM00760"/>
    </source>
</evidence>
<feature type="domain" description="Chromosomal replication initiator DnaA C-terminal" evidence="2">
    <location>
        <begin position="186"/>
        <end position="255"/>
    </location>
</feature>
<dbReference type="Pfam" id="PF08299">
    <property type="entry name" value="Bac_DnaA_C"/>
    <property type="match status" value="1"/>
</dbReference>
<dbReference type="InterPro" id="IPR010921">
    <property type="entry name" value="Trp_repressor/repl_initiator"/>
</dbReference>
<dbReference type="PANTHER" id="PTHR30050">
    <property type="entry name" value="CHROMOSOMAL REPLICATION INITIATOR PROTEIN DNAA"/>
    <property type="match status" value="1"/>
</dbReference>
<dbReference type="CDD" id="cd06571">
    <property type="entry name" value="Bac_DnaA_C"/>
    <property type="match status" value="1"/>
</dbReference>
<evidence type="ECO:0000313" key="4">
    <source>
        <dbReference type="Proteomes" id="UP000229612"/>
    </source>
</evidence>
<dbReference type="SUPFAM" id="SSF48295">
    <property type="entry name" value="TrpR-like"/>
    <property type="match status" value="1"/>
</dbReference>
<feature type="region of interest" description="Disordered" evidence="1">
    <location>
        <begin position="98"/>
        <end position="155"/>
    </location>
</feature>
<name>A0A2H0UI22_9BACT</name>
<dbReference type="Pfam" id="PF11638">
    <property type="entry name" value="DnaA_N"/>
    <property type="match status" value="1"/>
</dbReference>
<proteinExistence type="predicted"/>
<dbReference type="Gene3D" id="1.10.1750.10">
    <property type="match status" value="1"/>
</dbReference>
<dbReference type="GO" id="GO:0005524">
    <property type="term" value="F:ATP binding"/>
    <property type="evidence" value="ECO:0007669"/>
    <property type="project" value="InterPro"/>
</dbReference>
<evidence type="ECO:0000313" key="3">
    <source>
        <dbReference type="EMBL" id="PIR86051.1"/>
    </source>
</evidence>
<dbReference type="PANTHER" id="PTHR30050:SF2">
    <property type="entry name" value="CHROMOSOMAL REPLICATION INITIATOR PROTEIN DNAA"/>
    <property type="match status" value="1"/>
</dbReference>
<dbReference type="Gene3D" id="3.30.300.180">
    <property type="match status" value="1"/>
</dbReference>
<dbReference type="InterPro" id="IPR038454">
    <property type="entry name" value="DnaA_N_sf"/>
</dbReference>
<gene>
    <name evidence="3" type="ORF">COU14_00975</name>
</gene>
<sequence>MTNANIVSVSVNEIWDRVRARLKARIGHEEYSSWFTSAQLEETQSNGATATVSVATPFLVNWINNTYHSVIQELWQEYQSEIKVRIVLRKRTNGEKIFDPEAHENRRRKIDPFSSIPQDKTKRPPPARKPRGRPRQKPGGTVERTTARPFVKKTPWSETPLPDEIALEEAKLMVFENLAKPGGRITIELCRQFVMHAYAVSFEELVSDSRKNHALVPRQIGMYLAKKYTSHAHSEIGRWFGGRDHSTVSSAIQRIDELRADNMDFDLLMVSLVDHFGACVELSKRSIVEVP</sequence>
<dbReference type="GO" id="GO:0005886">
    <property type="term" value="C:plasma membrane"/>
    <property type="evidence" value="ECO:0007669"/>
    <property type="project" value="TreeGrafter"/>
</dbReference>